<dbReference type="Proteomes" id="UP000054481">
    <property type="component" value="Unassembled WGS sequence"/>
</dbReference>
<dbReference type="PANTHER" id="PTHR48020:SF40">
    <property type="entry name" value="MAJOR FACILITATOR SUPERFAMILY (MFS) PROFILE DOMAIN-CONTAINING PROTEIN"/>
    <property type="match status" value="1"/>
</dbReference>
<keyword evidence="5 8" id="KW-1133">Transmembrane helix</keyword>
<accession>A0A0F7ZKA2</accession>
<evidence type="ECO:0000313" key="11">
    <source>
        <dbReference type="Proteomes" id="UP000054481"/>
    </source>
</evidence>
<feature type="region of interest" description="Disordered" evidence="7">
    <location>
        <begin position="648"/>
        <end position="667"/>
    </location>
</feature>
<feature type="compositionally biased region" description="Polar residues" evidence="7">
    <location>
        <begin position="652"/>
        <end position="667"/>
    </location>
</feature>
<feature type="transmembrane region" description="Helical" evidence="8">
    <location>
        <begin position="411"/>
        <end position="431"/>
    </location>
</feature>
<evidence type="ECO:0000313" key="10">
    <source>
        <dbReference type="EMBL" id="KJZ75091.1"/>
    </source>
</evidence>
<proteinExistence type="inferred from homology"/>
<feature type="transmembrane region" description="Helical" evidence="8">
    <location>
        <begin position="509"/>
        <end position="532"/>
    </location>
</feature>
<dbReference type="Pfam" id="PF00083">
    <property type="entry name" value="Sugar_tr"/>
    <property type="match status" value="1"/>
</dbReference>
<feature type="transmembrane region" description="Helical" evidence="8">
    <location>
        <begin position="257"/>
        <end position="282"/>
    </location>
</feature>
<dbReference type="InterPro" id="IPR020846">
    <property type="entry name" value="MFS_dom"/>
</dbReference>
<dbReference type="FunFam" id="1.20.1250.20:FF:000100">
    <property type="entry name" value="MFS sugar transporter, putative"/>
    <property type="match status" value="1"/>
</dbReference>
<dbReference type="AlphaFoldDB" id="A0A0F7ZKA2"/>
<evidence type="ECO:0000256" key="1">
    <source>
        <dbReference type="ARBA" id="ARBA00004141"/>
    </source>
</evidence>
<dbReference type="GO" id="GO:0016020">
    <property type="term" value="C:membrane"/>
    <property type="evidence" value="ECO:0007669"/>
    <property type="project" value="UniProtKB-SubCell"/>
</dbReference>
<sequence length="667" mass="74404">MASSVGADGIAVTRDRFQGPSPAHSRPRSRDPEPPVNTSRIVEARIKNPLIGIPRRVLLANADDFCRQKGLDAHRDILRKGALVAQDPTGYEDITGEHALTEEEIEALRNEVLHKWRIPKLLYLTIITCSLGAAVQGWDQTGSNGANLQFPTELGIGSKEIKDKILVGLVNAAPYIGTALFGCWLSDPINNYLGRRGTIFIAANFCLWPVLACAFCNTWVQLLGCRLLLGVGMGTKASTVPIFAAENSPAPIRGALVMSWQLWTAFGIFLGTCANLIGMSIGSYAWRYQLGSAFIPAVPLAILIYFCPESPRWYIKKDRYQDAMQSLLRLRNNPVQAARDLYYIHVQLQVEHEFVIHDNYITRFIELFTIPRVRRATLASGVVMIAQQMCGINIIAFYSSTVFYDAGATSFGALMATWGFGLVNFLFAFPAIWTIDTFGRRSLLLFTFPQMAWTLLAAGLCTLIKPQDLHIAFVALFVYLFAAFYSPGEGPVPFTYSAEVFPLSHREVGMAWAVATNLFWAAVLSITFPLMLDRLGVLGSFGLYALFNVMALIMIFLWLPETKQRTLEELDYIFGVPTRVFMRYQVTKALPWWVKRWILLRKDATLEPLYHFDVADHPDEEQESTDNGFENDKARMEMKEIAGFPTRAATGLQPNSAPGTNATTSMT</sequence>
<feature type="transmembrane region" description="Helical" evidence="8">
    <location>
        <begin position="288"/>
        <end position="307"/>
    </location>
</feature>
<dbReference type="InterPro" id="IPR036259">
    <property type="entry name" value="MFS_trans_sf"/>
</dbReference>
<feature type="transmembrane region" description="Helical" evidence="8">
    <location>
        <begin position="165"/>
        <end position="185"/>
    </location>
</feature>
<feature type="domain" description="Major facilitator superfamily (MFS) profile" evidence="9">
    <location>
        <begin position="125"/>
        <end position="563"/>
    </location>
</feature>
<comment type="similarity">
    <text evidence="2">Belongs to the major facilitator superfamily. Sugar transporter (TC 2.A.1.1) family.</text>
</comment>
<evidence type="ECO:0000256" key="8">
    <source>
        <dbReference type="SAM" id="Phobius"/>
    </source>
</evidence>
<feature type="transmembrane region" description="Helical" evidence="8">
    <location>
        <begin position="471"/>
        <end position="488"/>
    </location>
</feature>
<gene>
    <name evidence="10" type="ORF">HIM_05577</name>
</gene>
<evidence type="ECO:0000256" key="3">
    <source>
        <dbReference type="ARBA" id="ARBA00022448"/>
    </source>
</evidence>
<dbReference type="InterPro" id="IPR003663">
    <property type="entry name" value="Sugar/inositol_transpt"/>
</dbReference>
<keyword evidence="4 8" id="KW-0812">Transmembrane</keyword>
<reference evidence="10 11" key="1">
    <citation type="journal article" date="2014" name="Genome Biol. Evol.">
        <title>Comparative genomics and transcriptomics analyses reveal divergent lifestyle features of nematode endoparasitic fungus Hirsutella minnesotensis.</title>
        <authorList>
            <person name="Lai Y."/>
            <person name="Liu K."/>
            <person name="Zhang X."/>
            <person name="Zhang X."/>
            <person name="Li K."/>
            <person name="Wang N."/>
            <person name="Shu C."/>
            <person name="Wu Y."/>
            <person name="Wang C."/>
            <person name="Bushley K.E."/>
            <person name="Xiang M."/>
            <person name="Liu X."/>
        </authorList>
    </citation>
    <scope>NUCLEOTIDE SEQUENCE [LARGE SCALE GENOMIC DNA]</scope>
    <source>
        <strain evidence="10 11">3608</strain>
    </source>
</reference>
<feature type="transmembrane region" description="Helical" evidence="8">
    <location>
        <begin position="197"/>
        <end position="220"/>
    </location>
</feature>
<evidence type="ECO:0000259" key="9">
    <source>
        <dbReference type="PROSITE" id="PS50850"/>
    </source>
</evidence>
<dbReference type="InterPro" id="IPR005828">
    <property type="entry name" value="MFS_sugar_transport-like"/>
</dbReference>
<feature type="transmembrane region" description="Helical" evidence="8">
    <location>
        <begin position="378"/>
        <end position="399"/>
    </location>
</feature>
<feature type="region of interest" description="Disordered" evidence="7">
    <location>
        <begin position="1"/>
        <end position="38"/>
    </location>
</feature>
<dbReference type="GO" id="GO:0015791">
    <property type="term" value="P:polyol transmembrane transport"/>
    <property type="evidence" value="ECO:0007669"/>
    <property type="project" value="UniProtKB-ARBA"/>
</dbReference>
<dbReference type="PROSITE" id="PS00217">
    <property type="entry name" value="SUGAR_TRANSPORT_2"/>
    <property type="match status" value="1"/>
</dbReference>
<name>A0A0F7ZKA2_9HYPO</name>
<evidence type="ECO:0000256" key="7">
    <source>
        <dbReference type="SAM" id="MobiDB-lite"/>
    </source>
</evidence>
<dbReference type="InterPro" id="IPR005829">
    <property type="entry name" value="Sugar_transporter_CS"/>
</dbReference>
<keyword evidence="6 8" id="KW-0472">Membrane</keyword>
<dbReference type="SUPFAM" id="SSF103473">
    <property type="entry name" value="MFS general substrate transporter"/>
    <property type="match status" value="1"/>
</dbReference>
<dbReference type="EMBL" id="KQ030520">
    <property type="protein sequence ID" value="KJZ75091.1"/>
    <property type="molecule type" value="Genomic_DNA"/>
</dbReference>
<dbReference type="PROSITE" id="PS50850">
    <property type="entry name" value="MFS"/>
    <property type="match status" value="1"/>
</dbReference>
<organism evidence="10 11">
    <name type="scientific">Hirsutella minnesotensis 3608</name>
    <dbReference type="NCBI Taxonomy" id="1043627"/>
    <lineage>
        <taxon>Eukaryota</taxon>
        <taxon>Fungi</taxon>
        <taxon>Dikarya</taxon>
        <taxon>Ascomycota</taxon>
        <taxon>Pezizomycotina</taxon>
        <taxon>Sordariomycetes</taxon>
        <taxon>Hypocreomycetidae</taxon>
        <taxon>Hypocreales</taxon>
        <taxon>Ophiocordycipitaceae</taxon>
        <taxon>Hirsutella</taxon>
    </lineage>
</organism>
<keyword evidence="3" id="KW-0813">Transport</keyword>
<dbReference type="InterPro" id="IPR050814">
    <property type="entry name" value="Myo-inositol_Transporter"/>
</dbReference>
<feature type="transmembrane region" description="Helical" evidence="8">
    <location>
        <begin position="443"/>
        <end position="465"/>
    </location>
</feature>
<dbReference type="GO" id="GO:0015798">
    <property type="term" value="P:myo-inositol transport"/>
    <property type="evidence" value="ECO:0007669"/>
    <property type="project" value="UniProtKB-ARBA"/>
</dbReference>
<feature type="transmembrane region" description="Helical" evidence="8">
    <location>
        <begin position="538"/>
        <end position="559"/>
    </location>
</feature>
<protein>
    <recommendedName>
        <fullName evidence="9">Major facilitator superfamily (MFS) profile domain-containing protein</fullName>
    </recommendedName>
</protein>
<comment type="subcellular location">
    <subcellularLocation>
        <location evidence="1">Membrane</location>
        <topology evidence="1">Multi-pass membrane protein</topology>
    </subcellularLocation>
</comment>
<dbReference type="NCBIfam" id="TIGR00879">
    <property type="entry name" value="SP"/>
    <property type="match status" value="1"/>
</dbReference>
<dbReference type="GO" id="GO:0022857">
    <property type="term" value="F:transmembrane transporter activity"/>
    <property type="evidence" value="ECO:0007669"/>
    <property type="project" value="InterPro"/>
</dbReference>
<evidence type="ECO:0000256" key="5">
    <source>
        <dbReference type="ARBA" id="ARBA00022989"/>
    </source>
</evidence>
<dbReference type="OrthoDB" id="5290825at2759"/>
<dbReference type="Gene3D" id="1.20.1250.20">
    <property type="entry name" value="MFS general substrate transporter like domains"/>
    <property type="match status" value="1"/>
</dbReference>
<evidence type="ECO:0000256" key="6">
    <source>
        <dbReference type="ARBA" id="ARBA00023136"/>
    </source>
</evidence>
<evidence type="ECO:0000256" key="2">
    <source>
        <dbReference type="ARBA" id="ARBA00010992"/>
    </source>
</evidence>
<dbReference type="PRINTS" id="PR00171">
    <property type="entry name" value="SUGRTRNSPORT"/>
</dbReference>
<keyword evidence="11" id="KW-1185">Reference proteome</keyword>
<evidence type="ECO:0000256" key="4">
    <source>
        <dbReference type="ARBA" id="ARBA00022692"/>
    </source>
</evidence>
<dbReference type="PANTHER" id="PTHR48020">
    <property type="entry name" value="PROTON MYO-INOSITOL COTRANSPORTER"/>
    <property type="match status" value="1"/>
</dbReference>